<evidence type="ECO:0000256" key="1">
    <source>
        <dbReference type="SAM" id="SignalP"/>
    </source>
</evidence>
<reference evidence="2 3" key="1">
    <citation type="submission" date="2024-03" db="EMBL/GenBank/DDBJ databases">
        <title>Genome-scale model development and genomic sequencing of the oleaginous clade Lipomyces.</title>
        <authorList>
            <consortium name="Lawrence Berkeley National Laboratory"/>
            <person name="Czajka J.J."/>
            <person name="Han Y."/>
            <person name="Kim J."/>
            <person name="Mondo S.J."/>
            <person name="Hofstad B.A."/>
            <person name="Robles A."/>
            <person name="Haridas S."/>
            <person name="Riley R."/>
            <person name="LaButti K."/>
            <person name="Pangilinan J."/>
            <person name="Andreopoulos W."/>
            <person name="Lipzen A."/>
            <person name="Yan J."/>
            <person name="Wang M."/>
            <person name="Ng V."/>
            <person name="Grigoriev I.V."/>
            <person name="Spatafora J.W."/>
            <person name="Magnuson J.K."/>
            <person name="Baker S.E."/>
            <person name="Pomraning K.R."/>
        </authorList>
    </citation>
    <scope>NUCLEOTIDE SEQUENCE [LARGE SCALE GENOMIC DNA]</scope>
    <source>
        <strain evidence="2 3">Phaff 52-87</strain>
    </source>
</reference>
<protein>
    <submittedName>
        <fullName evidence="2">Uncharacterized protein</fullName>
    </submittedName>
</protein>
<sequence>MGTNALLVPTELVSLLGVVISNKEGEPALICDDNKLAGFLASHGLQTDFSSPHGDKEIKGIIQKYGTKITYIVYYEAGLALCFQRVSSGKALLESIEIYNTDRKYKAVASTLLPFKGLTHATTASELIEAYMEPTEKGGGVTAGIDIWLRWSQLSISTHEGEPTTISIDVQISDRSWQTGGGSVWKSMTISLTS</sequence>
<accession>A0ABR1F749</accession>
<organism evidence="2 3">
    <name type="scientific">Myxozyma melibiosi</name>
    <dbReference type="NCBI Taxonomy" id="54550"/>
    <lineage>
        <taxon>Eukaryota</taxon>
        <taxon>Fungi</taxon>
        <taxon>Dikarya</taxon>
        <taxon>Ascomycota</taxon>
        <taxon>Saccharomycotina</taxon>
        <taxon>Lipomycetes</taxon>
        <taxon>Lipomycetales</taxon>
        <taxon>Lipomycetaceae</taxon>
        <taxon>Myxozyma</taxon>
    </lineage>
</organism>
<name>A0ABR1F749_9ASCO</name>
<keyword evidence="3" id="KW-1185">Reference proteome</keyword>
<dbReference type="GeneID" id="90035342"/>
<gene>
    <name evidence="2" type="ORF">BZA70DRAFT_166124</name>
</gene>
<dbReference type="EMBL" id="JBBJBU010000005">
    <property type="protein sequence ID" value="KAK7205632.1"/>
    <property type="molecule type" value="Genomic_DNA"/>
</dbReference>
<proteinExistence type="predicted"/>
<feature type="signal peptide" evidence="1">
    <location>
        <begin position="1"/>
        <end position="21"/>
    </location>
</feature>
<evidence type="ECO:0000313" key="2">
    <source>
        <dbReference type="EMBL" id="KAK7205632.1"/>
    </source>
</evidence>
<evidence type="ECO:0000313" key="3">
    <source>
        <dbReference type="Proteomes" id="UP001498771"/>
    </source>
</evidence>
<comment type="caution">
    <text evidence="2">The sequence shown here is derived from an EMBL/GenBank/DDBJ whole genome shotgun (WGS) entry which is preliminary data.</text>
</comment>
<dbReference type="Proteomes" id="UP001498771">
    <property type="component" value="Unassembled WGS sequence"/>
</dbReference>
<keyword evidence="1" id="KW-0732">Signal</keyword>
<dbReference type="RefSeq" id="XP_064768665.1">
    <property type="nucleotide sequence ID" value="XM_064909830.1"/>
</dbReference>
<feature type="chain" id="PRO_5045515373" evidence="1">
    <location>
        <begin position="22"/>
        <end position="194"/>
    </location>
</feature>